<dbReference type="HOGENOM" id="CLU_046024_0_0_1"/>
<dbReference type="Gene3D" id="3.40.50.1820">
    <property type="entry name" value="alpha/beta hydrolase"/>
    <property type="match status" value="1"/>
</dbReference>
<evidence type="ECO:0000256" key="4">
    <source>
        <dbReference type="ARBA" id="ARBA00023140"/>
    </source>
</evidence>
<dbReference type="InterPro" id="IPR029058">
    <property type="entry name" value="AB_hydrolase_fold"/>
</dbReference>
<dbReference type="GO" id="GO:0003824">
    <property type="term" value="F:catalytic activity"/>
    <property type="evidence" value="ECO:0007669"/>
    <property type="project" value="InterPro"/>
</dbReference>
<dbReference type="eggNOG" id="KOG4178">
    <property type="taxonomic scope" value="Eukaryota"/>
</dbReference>
<dbReference type="InterPro" id="IPR000639">
    <property type="entry name" value="Epox_hydrolase-like"/>
</dbReference>
<dbReference type="PANTHER" id="PTHR43689:SF8">
    <property type="entry name" value="ALPHA_BETA-HYDROLASES SUPERFAMILY PROTEIN"/>
    <property type="match status" value="1"/>
</dbReference>
<organism evidence="6 7">
    <name type="scientific">Exserohilum turcicum (strain 28A)</name>
    <name type="common">Northern leaf blight fungus</name>
    <name type="synonym">Setosphaeria turcica</name>
    <dbReference type="NCBI Taxonomy" id="671987"/>
    <lineage>
        <taxon>Eukaryota</taxon>
        <taxon>Fungi</taxon>
        <taxon>Dikarya</taxon>
        <taxon>Ascomycota</taxon>
        <taxon>Pezizomycotina</taxon>
        <taxon>Dothideomycetes</taxon>
        <taxon>Pleosporomycetidae</taxon>
        <taxon>Pleosporales</taxon>
        <taxon>Pleosporineae</taxon>
        <taxon>Pleosporaceae</taxon>
        <taxon>Exserohilum</taxon>
    </lineage>
</organism>
<gene>
    <name evidence="6" type="ORF">SETTUDRAFT_145673</name>
</gene>
<dbReference type="RefSeq" id="XP_008022043.1">
    <property type="nucleotide sequence ID" value="XM_008023852.1"/>
</dbReference>
<evidence type="ECO:0000256" key="1">
    <source>
        <dbReference type="ARBA" id="ARBA00004275"/>
    </source>
</evidence>
<name>R0J047_EXST2</name>
<protein>
    <recommendedName>
        <fullName evidence="5">AB hydrolase-1 domain-containing protein</fullName>
    </recommendedName>
</protein>
<dbReference type="PANTHER" id="PTHR43689">
    <property type="entry name" value="HYDROLASE"/>
    <property type="match status" value="1"/>
</dbReference>
<keyword evidence="4" id="KW-0576">Peroxisome</keyword>
<dbReference type="InterPro" id="IPR000073">
    <property type="entry name" value="AB_hydrolase_1"/>
</dbReference>
<dbReference type="PRINTS" id="PR00412">
    <property type="entry name" value="EPOXHYDRLASE"/>
</dbReference>
<evidence type="ECO:0000256" key="2">
    <source>
        <dbReference type="ARBA" id="ARBA00005668"/>
    </source>
</evidence>
<feature type="domain" description="AB hydrolase-1" evidence="5">
    <location>
        <begin position="99"/>
        <end position="201"/>
    </location>
</feature>
<dbReference type="GeneID" id="19396824"/>
<dbReference type="GO" id="GO:0005777">
    <property type="term" value="C:peroxisome"/>
    <property type="evidence" value="ECO:0007669"/>
    <property type="project" value="UniProtKB-SubCell"/>
</dbReference>
<reference evidence="6 7" key="2">
    <citation type="journal article" date="2013" name="PLoS Genet.">
        <title>Comparative genome structure, secondary metabolite, and effector coding capacity across Cochliobolus pathogens.</title>
        <authorList>
            <person name="Condon B.J."/>
            <person name="Leng Y."/>
            <person name="Wu D."/>
            <person name="Bushley K.E."/>
            <person name="Ohm R.A."/>
            <person name="Otillar R."/>
            <person name="Martin J."/>
            <person name="Schackwitz W."/>
            <person name="Grimwood J."/>
            <person name="MohdZainudin N."/>
            <person name="Xue C."/>
            <person name="Wang R."/>
            <person name="Manning V.A."/>
            <person name="Dhillon B."/>
            <person name="Tu Z.J."/>
            <person name="Steffenson B.J."/>
            <person name="Salamov A."/>
            <person name="Sun H."/>
            <person name="Lowry S."/>
            <person name="LaButti K."/>
            <person name="Han J."/>
            <person name="Copeland A."/>
            <person name="Lindquist E."/>
            <person name="Barry K."/>
            <person name="Schmutz J."/>
            <person name="Baker S.E."/>
            <person name="Ciuffetti L.M."/>
            <person name="Grigoriev I.V."/>
            <person name="Zhong S."/>
            <person name="Turgeon B.G."/>
        </authorList>
    </citation>
    <scope>NUCLEOTIDE SEQUENCE [LARGE SCALE GENOMIC DNA]</scope>
    <source>
        <strain evidence="7">28A</strain>
    </source>
</reference>
<dbReference type="AlphaFoldDB" id="R0J047"/>
<sequence length="487" mass="53526">MSGKLGNLAWSGFKLGFGLFSLAGVWTSAVVHNGALWARDSEEEKRELAAAQDRFWSLDREPLPGFRHAFFETSAGCRIHYVVREGAAAEAGKEKNVAVFIHGFPDSYMIWKHLLQSPSLQQDTILVAVDLPGYGGSDSLPSYGANEMLEALSEFMIAIRQQYLHDGKKTVAVTHDWGAIIGARLASEAHVLADHWIITGGVIPSLQRSNAEHRIQLAKQMLHTWVSSPMNTRLLKNGLNALKPIRDQFRRSFYIFVFHLPWPLNNTLATFGNYWFLRLLHSLGKGASTPSSPSSQSKQANTSLDAVEAAEAMAITTGPALEQLSSKTTLDAVSYGASLRARLTDRGMHEKTRIYRENFIFGKWDKSLETTAALYNIASSASSMRSSSSAGTLASSALQGALKAPATLMMGQYEPAFDQRLSLDNAREYLVRGSQVVVVKGAGHWLQLEHTGRRILEKTLQWALRSDAASAATPFDTMSDVRVVEAV</sequence>
<reference evidence="6 7" key="1">
    <citation type="journal article" date="2012" name="PLoS Pathog.">
        <title>Diverse lifestyles and strategies of plant pathogenesis encoded in the genomes of eighteen Dothideomycetes fungi.</title>
        <authorList>
            <person name="Ohm R.A."/>
            <person name="Feau N."/>
            <person name="Henrissat B."/>
            <person name="Schoch C.L."/>
            <person name="Horwitz B.A."/>
            <person name="Barry K.W."/>
            <person name="Condon B.J."/>
            <person name="Copeland A.C."/>
            <person name="Dhillon B."/>
            <person name="Glaser F."/>
            <person name="Hesse C.N."/>
            <person name="Kosti I."/>
            <person name="LaButti K."/>
            <person name="Lindquist E.A."/>
            <person name="Lucas S."/>
            <person name="Salamov A.A."/>
            <person name="Bradshaw R.E."/>
            <person name="Ciuffetti L."/>
            <person name="Hamelin R.C."/>
            <person name="Kema G.H.J."/>
            <person name="Lawrence C."/>
            <person name="Scott J.A."/>
            <person name="Spatafora J.W."/>
            <person name="Turgeon B.G."/>
            <person name="de Wit P.J.G.M."/>
            <person name="Zhong S."/>
            <person name="Goodwin S.B."/>
            <person name="Grigoriev I.V."/>
        </authorList>
    </citation>
    <scope>NUCLEOTIDE SEQUENCE [LARGE SCALE GENOMIC DNA]</scope>
    <source>
        <strain evidence="7">28A</strain>
    </source>
</reference>
<evidence type="ECO:0000313" key="7">
    <source>
        <dbReference type="Proteomes" id="UP000016935"/>
    </source>
</evidence>
<dbReference type="EMBL" id="KB908493">
    <property type="protein sequence ID" value="EOA90126.1"/>
    <property type="molecule type" value="Genomic_DNA"/>
</dbReference>
<comment type="subcellular location">
    <subcellularLocation>
        <location evidence="1">Peroxisome</location>
    </subcellularLocation>
</comment>
<keyword evidence="3" id="KW-0843">Virulence</keyword>
<keyword evidence="7" id="KW-1185">Reference proteome</keyword>
<evidence type="ECO:0000313" key="6">
    <source>
        <dbReference type="EMBL" id="EOA90126.1"/>
    </source>
</evidence>
<dbReference type="STRING" id="671987.R0J047"/>
<evidence type="ECO:0000256" key="3">
    <source>
        <dbReference type="ARBA" id="ARBA00023026"/>
    </source>
</evidence>
<dbReference type="OrthoDB" id="6431331at2759"/>
<dbReference type="Pfam" id="PF12697">
    <property type="entry name" value="Abhydrolase_6"/>
    <property type="match status" value="1"/>
</dbReference>
<comment type="similarity">
    <text evidence="2">Belongs to the AB hydrolase superfamily. AKT2 hydrolase family.</text>
</comment>
<dbReference type="Proteomes" id="UP000016935">
    <property type="component" value="Unassembled WGS sequence"/>
</dbReference>
<evidence type="ECO:0000259" key="5">
    <source>
        <dbReference type="Pfam" id="PF12697"/>
    </source>
</evidence>
<accession>R0J047</accession>
<proteinExistence type="inferred from homology"/>
<dbReference type="SUPFAM" id="SSF53474">
    <property type="entry name" value="alpha/beta-Hydrolases"/>
    <property type="match status" value="1"/>
</dbReference>